<dbReference type="AlphaFoldDB" id="A0AAV0IGK2"/>
<proteinExistence type="predicted"/>
<organism evidence="1 2">
    <name type="scientific">Linum tenue</name>
    <dbReference type="NCBI Taxonomy" id="586396"/>
    <lineage>
        <taxon>Eukaryota</taxon>
        <taxon>Viridiplantae</taxon>
        <taxon>Streptophyta</taxon>
        <taxon>Embryophyta</taxon>
        <taxon>Tracheophyta</taxon>
        <taxon>Spermatophyta</taxon>
        <taxon>Magnoliopsida</taxon>
        <taxon>eudicotyledons</taxon>
        <taxon>Gunneridae</taxon>
        <taxon>Pentapetalae</taxon>
        <taxon>rosids</taxon>
        <taxon>fabids</taxon>
        <taxon>Malpighiales</taxon>
        <taxon>Linaceae</taxon>
        <taxon>Linum</taxon>
    </lineage>
</organism>
<name>A0AAV0IGK2_9ROSI</name>
<comment type="caution">
    <text evidence="1">The sequence shown here is derived from an EMBL/GenBank/DDBJ whole genome shotgun (WGS) entry which is preliminary data.</text>
</comment>
<evidence type="ECO:0000313" key="1">
    <source>
        <dbReference type="EMBL" id="CAI0396133.1"/>
    </source>
</evidence>
<sequence>MTITMIDTRMLDPAITTGRHIFDLFDTSLWFDLSEDSTPLPSSTEFAAVVSVSGSCFSDSCSCGHVSSMRASSFFSSGLLSGTPSSRISLSVFSDSTISDLSGFLSTKSSFDSRGSSLSNCSSIIVSSSFLLSGMAFDEEDSSWDPCF</sequence>
<dbReference type="Proteomes" id="UP001154282">
    <property type="component" value="Unassembled WGS sequence"/>
</dbReference>
<keyword evidence="2" id="KW-1185">Reference proteome</keyword>
<dbReference type="EMBL" id="CAMGYJ010000003">
    <property type="protein sequence ID" value="CAI0396133.1"/>
    <property type="molecule type" value="Genomic_DNA"/>
</dbReference>
<reference evidence="1" key="1">
    <citation type="submission" date="2022-08" db="EMBL/GenBank/DDBJ databases">
        <authorList>
            <person name="Gutierrez-Valencia J."/>
        </authorList>
    </citation>
    <scope>NUCLEOTIDE SEQUENCE</scope>
</reference>
<gene>
    <name evidence="1" type="ORF">LITE_LOCUS8995</name>
</gene>
<accession>A0AAV0IGK2</accession>
<evidence type="ECO:0000313" key="2">
    <source>
        <dbReference type="Proteomes" id="UP001154282"/>
    </source>
</evidence>
<protein>
    <submittedName>
        <fullName evidence="1">Uncharacterized protein</fullName>
    </submittedName>
</protein>